<reference evidence="7" key="1">
    <citation type="journal article" date="2020" name="J Insects Food Feed">
        <title>The yellow mealworm (Tenebrio molitor) genome: a resource for the emerging insects as food and feed industry.</title>
        <authorList>
            <person name="Eriksson T."/>
            <person name="Andere A."/>
            <person name="Kelstrup H."/>
            <person name="Emery V."/>
            <person name="Picard C."/>
        </authorList>
    </citation>
    <scope>NUCLEOTIDE SEQUENCE</scope>
    <source>
        <strain evidence="7">Stoneville</strain>
        <tissue evidence="7">Whole head</tissue>
    </source>
</reference>
<evidence type="ECO:0000256" key="3">
    <source>
        <dbReference type="ARBA" id="ARBA00022692"/>
    </source>
</evidence>
<evidence type="ECO:0000256" key="1">
    <source>
        <dbReference type="ARBA" id="ARBA00004141"/>
    </source>
</evidence>
<dbReference type="AlphaFoldDB" id="A0A8J6LJV2"/>
<gene>
    <name evidence="7" type="ORF">GEV33_006485</name>
</gene>
<comment type="caution">
    <text evidence="7">The sequence shown here is derived from an EMBL/GenBank/DDBJ whole genome shotgun (WGS) entry which is preliminary data.</text>
</comment>
<organism evidence="7 8">
    <name type="scientific">Tenebrio molitor</name>
    <name type="common">Yellow mealworm beetle</name>
    <dbReference type="NCBI Taxonomy" id="7067"/>
    <lineage>
        <taxon>Eukaryota</taxon>
        <taxon>Metazoa</taxon>
        <taxon>Ecdysozoa</taxon>
        <taxon>Arthropoda</taxon>
        <taxon>Hexapoda</taxon>
        <taxon>Insecta</taxon>
        <taxon>Pterygota</taxon>
        <taxon>Neoptera</taxon>
        <taxon>Endopterygota</taxon>
        <taxon>Coleoptera</taxon>
        <taxon>Polyphaga</taxon>
        <taxon>Cucujiformia</taxon>
        <taxon>Tenebrionidae</taxon>
        <taxon>Tenebrio</taxon>
    </lineage>
</organism>
<feature type="transmembrane region" description="Helical" evidence="6">
    <location>
        <begin position="192"/>
        <end position="213"/>
    </location>
</feature>
<protein>
    <recommendedName>
        <fullName evidence="9">Tetraspanin</fullName>
    </recommendedName>
</protein>
<dbReference type="SUPFAM" id="SSF48652">
    <property type="entry name" value="Tetraspanin"/>
    <property type="match status" value="1"/>
</dbReference>
<evidence type="ECO:0000256" key="5">
    <source>
        <dbReference type="ARBA" id="ARBA00023136"/>
    </source>
</evidence>
<evidence type="ECO:0000256" key="2">
    <source>
        <dbReference type="ARBA" id="ARBA00006840"/>
    </source>
</evidence>
<dbReference type="GO" id="GO:0005886">
    <property type="term" value="C:plasma membrane"/>
    <property type="evidence" value="ECO:0007669"/>
    <property type="project" value="TreeGrafter"/>
</dbReference>
<evidence type="ECO:0000313" key="8">
    <source>
        <dbReference type="Proteomes" id="UP000719412"/>
    </source>
</evidence>
<dbReference type="Pfam" id="PF00335">
    <property type="entry name" value="Tetraspanin"/>
    <property type="match status" value="1"/>
</dbReference>
<keyword evidence="5 6" id="KW-0472">Membrane</keyword>
<dbReference type="PRINTS" id="PR00259">
    <property type="entry name" value="TMFOUR"/>
</dbReference>
<comment type="subcellular location">
    <subcellularLocation>
        <location evidence="1">Membrane</location>
        <topology evidence="1">Multi-pass membrane protein</topology>
    </subcellularLocation>
</comment>
<dbReference type="Proteomes" id="UP000719412">
    <property type="component" value="Unassembled WGS sequence"/>
</dbReference>
<accession>A0A8J6LJV2</accession>
<sequence length="389" mass="41716">MQSKIGGKEITVSTALTGPALCGEEPTGGRRGLNAARRGRFHSFAAPYTASPSGGTDDATASISIRPANSRGIHKTFGSFGADGGSQEAFGTVLGSDSGNMGCSTTVVKYLVFFFNLVFARTPWDLNWADFEFTAMTAFVYLQREAGDWAVEIGAETIAGAGLLALGILLKLKNDDIQNFIPDKYHLGLPPILLIAIGSVIFVTAFFGCCGAIKESTCMLTTFAIILLTLLIVQIAIAAYAFLQVGDTADLRSSVTQVVDKSFNQYNSSKAVQEEFDFLQSFLHCCGVDGVHDWKWEGGKLPNSCCSSNKNCTVAATNAYKDGCGDKAYKWFKNGLDLLGILAVAIATIERCSICSVIEQMFTCLGVEMVFLPHSVPTPLKTVQFVPDF</sequence>
<dbReference type="PANTHER" id="PTHR19282:SF482">
    <property type="entry name" value="FI23944P1-RELATED"/>
    <property type="match status" value="1"/>
</dbReference>
<dbReference type="PANTHER" id="PTHR19282">
    <property type="entry name" value="TETRASPANIN"/>
    <property type="match status" value="1"/>
</dbReference>
<dbReference type="Gene3D" id="1.10.1450.10">
    <property type="entry name" value="Tetraspanin"/>
    <property type="match status" value="1"/>
</dbReference>
<proteinExistence type="inferred from homology"/>
<evidence type="ECO:0000256" key="6">
    <source>
        <dbReference type="SAM" id="Phobius"/>
    </source>
</evidence>
<dbReference type="PROSITE" id="PS00421">
    <property type="entry name" value="TM4_1"/>
    <property type="match status" value="1"/>
</dbReference>
<dbReference type="InterPro" id="IPR018499">
    <property type="entry name" value="Tetraspanin/Peripherin"/>
</dbReference>
<name>A0A8J6LJV2_TENMO</name>
<dbReference type="EMBL" id="JABDTM020021748">
    <property type="protein sequence ID" value="KAH0816306.1"/>
    <property type="molecule type" value="Genomic_DNA"/>
</dbReference>
<evidence type="ECO:0000313" key="7">
    <source>
        <dbReference type="EMBL" id="KAH0816306.1"/>
    </source>
</evidence>
<evidence type="ECO:0000256" key="4">
    <source>
        <dbReference type="ARBA" id="ARBA00022989"/>
    </source>
</evidence>
<keyword evidence="8" id="KW-1185">Reference proteome</keyword>
<evidence type="ECO:0008006" key="9">
    <source>
        <dbReference type="Google" id="ProtNLM"/>
    </source>
</evidence>
<keyword evidence="4 6" id="KW-1133">Transmembrane helix</keyword>
<comment type="similarity">
    <text evidence="2">Belongs to the tetraspanin (TM4SF) family.</text>
</comment>
<dbReference type="CDD" id="cd03127">
    <property type="entry name" value="tetraspanin_LEL"/>
    <property type="match status" value="1"/>
</dbReference>
<dbReference type="InterPro" id="IPR018503">
    <property type="entry name" value="Tetraspanin_CS"/>
</dbReference>
<feature type="transmembrane region" description="Helical" evidence="6">
    <location>
        <begin position="220"/>
        <end position="243"/>
    </location>
</feature>
<feature type="transmembrane region" description="Helical" evidence="6">
    <location>
        <begin position="153"/>
        <end position="172"/>
    </location>
</feature>
<keyword evidence="3 6" id="KW-0812">Transmembrane</keyword>
<reference evidence="7" key="2">
    <citation type="submission" date="2021-08" db="EMBL/GenBank/DDBJ databases">
        <authorList>
            <person name="Eriksson T."/>
        </authorList>
    </citation>
    <scope>NUCLEOTIDE SEQUENCE</scope>
    <source>
        <strain evidence="7">Stoneville</strain>
        <tissue evidence="7">Whole head</tissue>
    </source>
</reference>
<dbReference type="InterPro" id="IPR008952">
    <property type="entry name" value="Tetraspanin_EC2_sf"/>
</dbReference>